<feature type="binding site" evidence="11">
    <location>
        <position position="30"/>
    </location>
    <ligand>
        <name>ATP</name>
        <dbReference type="ChEBI" id="CHEBI:30616"/>
    </ligand>
</feature>
<accession>A0A150F8X8</accession>
<sequence>MEQEFVKALPILHQLTKAGHQAYFVGGAVRDSYMKRKIGDVDIATSASPDEVERLFQRTVDVGKQHGTVIVLWEDETYEVTTFRAESEYKDYRRPEAVQFITSLSEDLKRRDLTINAMAMSADGELLDYFGGIQDIGQKLIRTVGNPQDRFQEDALRMMRAVRFMSQLGFTLAKETEEAVIKDRNLLSHVSVERKTVEFEKLLQGISSHQAIQTMVKTGLSEELPGLSGKEDRLLEACGFPFRALDTREERWAALLLYLRILPKDGEPFLKQWKLPGKVIKEAVQIVSACPVKLETEAMYRAGEQSLLSAVKISMLQQTKTIDTQKLKEVQRSYHQLPIKSLRDLDISGADIMTLRNRPAGKWVAEELRRIEEAVLAGKLSNRKHNIKEWLRAWDQH</sequence>
<dbReference type="GO" id="GO:0160016">
    <property type="term" value="F:CCACCA tRNA nucleotidyltransferase activity"/>
    <property type="evidence" value="ECO:0007669"/>
    <property type="project" value="RHEA"/>
</dbReference>
<dbReference type="GO" id="GO:0000287">
    <property type="term" value="F:magnesium ion binding"/>
    <property type="evidence" value="ECO:0007669"/>
    <property type="project" value="UniProtKB-UniRule"/>
</dbReference>
<feature type="binding site" evidence="11">
    <location>
        <position position="111"/>
    </location>
    <ligand>
        <name>ATP</name>
        <dbReference type="ChEBI" id="CHEBI:30616"/>
    </ligand>
</feature>
<dbReference type="InterPro" id="IPR032828">
    <property type="entry name" value="PolyA_RNA-bd"/>
</dbReference>
<keyword evidence="2 11" id="KW-0808">Transferase</keyword>
<comment type="caution">
    <text evidence="15">The sequence shown here is derived from an EMBL/GenBank/DDBJ whole genome shotgun (WGS) entry which is preliminary data.</text>
</comment>
<feature type="binding site" evidence="11">
    <location>
        <position position="154"/>
    </location>
    <ligand>
        <name>ATP</name>
        <dbReference type="ChEBI" id="CHEBI:30616"/>
    </ligand>
</feature>
<feature type="binding site" evidence="11">
    <location>
        <position position="27"/>
    </location>
    <ligand>
        <name>ATP</name>
        <dbReference type="ChEBI" id="CHEBI:30616"/>
    </ligand>
</feature>
<feature type="binding site" evidence="11">
    <location>
        <position position="160"/>
    </location>
    <ligand>
        <name>ATP</name>
        <dbReference type="ChEBI" id="CHEBI:30616"/>
    </ligand>
</feature>
<dbReference type="Gene3D" id="1.10.246.80">
    <property type="match status" value="1"/>
</dbReference>
<keyword evidence="5 11" id="KW-0479">Metal-binding</keyword>
<feature type="binding site" evidence="11">
    <location>
        <position position="163"/>
    </location>
    <ligand>
        <name>ATP</name>
        <dbReference type="ChEBI" id="CHEBI:30616"/>
    </ligand>
</feature>
<feature type="binding site" evidence="11">
    <location>
        <position position="27"/>
    </location>
    <ligand>
        <name>CTP</name>
        <dbReference type="ChEBI" id="CHEBI:37563"/>
    </ligand>
</feature>
<keyword evidence="4 11" id="KW-0548">Nucleotidyltransferase</keyword>
<proteinExistence type="inferred from homology"/>
<dbReference type="GO" id="GO:0042245">
    <property type="term" value="P:RNA repair"/>
    <property type="evidence" value="ECO:0007669"/>
    <property type="project" value="UniProtKB-KW"/>
</dbReference>
<name>A0A150F8X8_9BACI</name>
<feature type="domain" description="CCA-adding enzyme C-terminal" evidence="14">
    <location>
        <begin position="245"/>
        <end position="391"/>
    </location>
</feature>
<comment type="cofactor">
    <cofactor evidence="1 11">
        <name>Mg(2+)</name>
        <dbReference type="ChEBI" id="CHEBI:18420"/>
    </cofactor>
</comment>
<dbReference type="STRING" id="1793963.AXI58_11675"/>
<keyword evidence="10 11" id="KW-0694">RNA-binding</keyword>
<feature type="binding site" evidence="11">
    <location>
        <position position="157"/>
    </location>
    <ligand>
        <name>CTP</name>
        <dbReference type="ChEBI" id="CHEBI:37563"/>
    </ligand>
</feature>
<dbReference type="OrthoDB" id="9805698at2"/>
<evidence type="ECO:0000259" key="14">
    <source>
        <dbReference type="Pfam" id="PF13735"/>
    </source>
</evidence>
<feature type="domain" description="tRNA nucleotidyltransferase/poly(A) polymerase RNA and SrmB- binding" evidence="13">
    <location>
        <begin position="169"/>
        <end position="227"/>
    </location>
</feature>
<comment type="similarity">
    <text evidence="11">Belongs to the tRNA nucleotidyltransferase/poly(A) polymerase family. Bacterial CCA-adding enzyme type 3 subfamily.</text>
</comment>
<dbReference type="GO" id="GO:0004810">
    <property type="term" value="F:CCA tRNA nucleotidyltransferase activity"/>
    <property type="evidence" value="ECO:0007669"/>
    <property type="project" value="UniProtKB-UniRule"/>
</dbReference>
<reference evidence="16" key="1">
    <citation type="submission" date="2016-02" db="EMBL/GenBank/DDBJ databases">
        <authorList>
            <person name="Dunlap C."/>
        </authorList>
    </citation>
    <scope>NUCLEOTIDE SEQUENCE [LARGE SCALE GENOMIC DNA]</scope>
    <source>
        <strain evidence="16">NRRL B-41092</strain>
    </source>
</reference>
<dbReference type="SUPFAM" id="SSF81891">
    <property type="entry name" value="Poly A polymerase C-terminal region-like"/>
    <property type="match status" value="1"/>
</dbReference>
<comment type="catalytic activity">
    <reaction evidence="11">
        <text>a tRNA precursor + 2 CTP + ATP = a tRNA with a 3' CCA end + 3 diphosphate</text>
        <dbReference type="Rhea" id="RHEA:14433"/>
        <dbReference type="Rhea" id="RHEA-COMP:10465"/>
        <dbReference type="Rhea" id="RHEA-COMP:10468"/>
        <dbReference type="ChEBI" id="CHEBI:30616"/>
        <dbReference type="ChEBI" id="CHEBI:33019"/>
        <dbReference type="ChEBI" id="CHEBI:37563"/>
        <dbReference type="ChEBI" id="CHEBI:74896"/>
        <dbReference type="ChEBI" id="CHEBI:83071"/>
        <dbReference type="EC" id="2.7.7.72"/>
    </reaction>
</comment>
<dbReference type="Pfam" id="PF01743">
    <property type="entry name" value="PolyA_pol"/>
    <property type="match status" value="1"/>
</dbReference>
<evidence type="ECO:0000256" key="5">
    <source>
        <dbReference type="ARBA" id="ARBA00022723"/>
    </source>
</evidence>
<dbReference type="NCBIfam" id="NF009814">
    <property type="entry name" value="PRK13299.1"/>
    <property type="match status" value="1"/>
</dbReference>
<dbReference type="SUPFAM" id="SSF81301">
    <property type="entry name" value="Nucleotidyltransferase"/>
    <property type="match status" value="1"/>
</dbReference>
<organism evidence="15 16">
    <name type="scientific">Bacillus nakamurai</name>
    <dbReference type="NCBI Taxonomy" id="1793963"/>
    <lineage>
        <taxon>Bacteria</taxon>
        <taxon>Bacillati</taxon>
        <taxon>Bacillota</taxon>
        <taxon>Bacilli</taxon>
        <taxon>Bacillales</taxon>
        <taxon>Bacillaceae</taxon>
        <taxon>Bacillus</taxon>
    </lineage>
</organism>
<dbReference type="GO" id="GO:0001680">
    <property type="term" value="P:tRNA 3'-terminal CCA addition"/>
    <property type="evidence" value="ECO:0007669"/>
    <property type="project" value="UniProtKB-UniRule"/>
</dbReference>
<protein>
    <recommendedName>
        <fullName evidence="11">CCA-adding enzyme</fullName>
        <ecNumber evidence="11">2.7.7.72</ecNumber>
    </recommendedName>
    <alternativeName>
        <fullName evidence="11">CCA tRNA nucleotidyltransferase</fullName>
    </alternativeName>
    <alternativeName>
        <fullName evidence="11">tRNA CCA-pyrophosphorylase</fullName>
    </alternativeName>
    <alternativeName>
        <fullName evidence="11">tRNA adenylyl-/cytidylyl- transferase</fullName>
    </alternativeName>
    <alternativeName>
        <fullName evidence="11">tRNA nucleotidyltransferase</fullName>
    </alternativeName>
    <alternativeName>
        <fullName evidence="11">tRNA-NT</fullName>
    </alternativeName>
</protein>
<evidence type="ECO:0000256" key="2">
    <source>
        <dbReference type="ARBA" id="ARBA00022679"/>
    </source>
</evidence>
<evidence type="ECO:0000259" key="13">
    <source>
        <dbReference type="Pfam" id="PF12627"/>
    </source>
</evidence>
<comment type="function">
    <text evidence="11">Catalyzes the addition and repair of the essential 3'-terminal CCA sequence in tRNAs without using a nucleic acid template. Adds these three nucleotides in the order of C, C, and A to the tRNA nucleotide-73, using CTP and ATP as substrates and producing inorganic pyrophosphate. tRNA 3'-terminal CCA addition is required both for tRNA processing and repair. Also involved in tRNA surveillance by mediating tandem CCA addition to generate a CCACCA at the 3' terminus of unstable tRNAs. While stable tRNAs receive only 3'-terminal CCA, unstable tRNAs are marked with CCACCA and rapidly degraded.</text>
</comment>
<dbReference type="CDD" id="cd05398">
    <property type="entry name" value="NT_ClassII-CCAase"/>
    <property type="match status" value="1"/>
</dbReference>
<evidence type="ECO:0000256" key="9">
    <source>
        <dbReference type="ARBA" id="ARBA00022842"/>
    </source>
</evidence>
<feature type="binding site" evidence="11">
    <location>
        <position position="160"/>
    </location>
    <ligand>
        <name>CTP</name>
        <dbReference type="ChEBI" id="CHEBI:37563"/>
    </ligand>
</feature>
<dbReference type="PANTHER" id="PTHR46173">
    <property type="entry name" value="CCA TRNA NUCLEOTIDYLTRANSFERASE 1, MITOCHONDRIAL"/>
    <property type="match status" value="1"/>
</dbReference>
<dbReference type="Pfam" id="PF12627">
    <property type="entry name" value="PolyA_pol_RNAbd"/>
    <property type="match status" value="1"/>
</dbReference>
<dbReference type="AlphaFoldDB" id="A0A150F8X8"/>
<dbReference type="InterPro" id="IPR002646">
    <property type="entry name" value="PolA_pol_head_dom"/>
</dbReference>
<dbReference type="Gene3D" id="1.10.110.30">
    <property type="match status" value="1"/>
</dbReference>
<dbReference type="InterPro" id="IPR023068">
    <property type="entry name" value="CCA-adding_enz_firmicutes"/>
</dbReference>
<dbReference type="EC" id="2.7.7.72" evidence="11"/>
<feature type="binding site" evidence="11">
    <location>
        <position position="111"/>
    </location>
    <ligand>
        <name>CTP</name>
        <dbReference type="ChEBI" id="CHEBI:37563"/>
    </ligand>
</feature>
<comment type="subunit">
    <text evidence="11">Homodimer.</text>
</comment>
<keyword evidence="9 11" id="KW-0460">Magnesium</keyword>
<dbReference type="RefSeq" id="WP_061520977.1">
    <property type="nucleotide sequence ID" value="NZ_JARLZY010000025.1"/>
</dbReference>
<evidence type="ECO:0000256" key="6">
    <source>
        <dbReference type="ARBA" id="ARBA00022741"/>
    </source>
</evidence>
<evidence type="ECO:0000256" key="10">
    <source>
        <dbReference type="ARBA" id="ARBA00022884"/>
    </source>
</evidence>
<dbReference type="Proteomes" id="UP000075430">
    <property type="component" value="Unassembled WGS sequence"/>
</dbReference>
<dbReference type="PANTHER" id="PTHR46173:SF1">
    <property type="entry name" value="CCA TRNA NUCLEOTIDYLTRANSFERASE 1, MITOCHONDRIAL"/>
    <property type="match status" value="1"/>
</dbReference>
<evidence type="ECO:0000313" key="15">
    <source>
        <dbReference type="EMBL" id="KXZ21612.1"/>
    </source>
</evidence>
<dbReference type="Gene3D" id="3.30.460.10">
    <property type="entry name" value="Beta Polymerase, domain 2"/>
    <property type="match status" value="1"/>
</dbReference>
<dbReference type="Gene3D" id="1.20.58.560">
    <property type="match status" value="1"/>
</dbReference>
<keyword evidence="7 11" id="KW-0692">RNA repair</keyword>
<dbReference type="InterPro" id="IPR043519">
    <property type="entry name" value="NT_sf"/>
</dbReference>
<evidence type="ECO:0000259" key="12">
    <source>
        <dbReference type="Pfam" id="PF01743"/>
    </source>
</evidence>
<keyword evidence="16" id="KW-1185">Reference proteome</keyword>
<dbReference type="HAMAP" id="MF_01263">
    <property type="entry name" value="CCA_bact_type3"/>
    <property type="match status" value="1"/>
</dbReference>
<feature type="binding site" evidence="11">
    <location>
        <position position="30"/>
    </location>
    <ligand>
        <name>CTP</name>
        <dbReference type="ChEBI" id="CHEBI:37563"/>
    </ligand>
</feature>
<feature type="binding site" evidence="11">
    <location>
        <position position="157"/>
    </location>
    <ligand>
        <name>ATP</name>
        <dbReference type="ChEBI" id="CHEBI:30616"/>
    </ligand>
</feature>
<feature type="domain" description="Poly A polymerase head" evidence="12">
    <location>
        <begin position="22"/>
        <end position="142"/>
    </location>
</feature>
<feature type="binding site" evidence="11">
    <location>
        <position position="154"/>
    </location>
    <ligand>
        <name>CTP</name>
        <dbReference type="ChEBI" id="CHEBI:37563"/>
    </ligand>
</feature>
<dbReference type="GO" id="GO:0005524">
    <property type="term" value="F:ATP binding"/>
    <property type="evidence" value="ECO:0007669"/>
    <property type="project" value="UniProtKB-UniRule"/>
</dbReference>
<evidence type="ECO:0000256" key="3">
    <source>
        <dbReference type="ARBA" id="ARBA00022694"/>
    </source>
</evidence>
<evidence type="ECO:0000256" key="7">
    <source>
        <dbReference type="ARBA" id="ARBA00022800"/>
    </source>
</evidence>
<dbReference type="GO" id="GO:0000049">
    <property type="term" value="F:tRNA binding"/>
    <property type="evidence" value="ECO:0007669"/>
    <property type="project" value="UniProtKB-UniRule"/>
</dbReference>
<evidence type="ECO:0000313" key="16">
    <source>
        <dbReference type="Proteomes" id="UP000075430"/>
    </source>
</evidence>
<keyword evidence="6 11" id="KW-0547">Nucleotide-binding</keyword>
<feature type="binding site" evidence="11">
    <location>
        <position position="42"/>
    </location>
    <ligand>
        <name>Mg(2+)</name>
        <dbReference type="ChEBI" id="CHEBI:18420"/>
    </ligand>
</feature>
<keyword evidence="3 11" id="KW-0819">tRNA processing</keyword>
<comment type="catalytic activity">
    <reaction evidence="11">
        <text>a tRNA with a 3' CCA end + 2 CTP + ATP = a tRNA with a 3' CCACCA end + 3 diphosphate</text>
        <dbReference type="Rhea" id="RHEA:76235"/>
        <dbReference type="Rhea" id="RHEA-COMP:10468"/>
        <dbReference type="Rhea" id="RHEA-COMP:18655"/>
        <dbReference type="ChEBI" id="CHEBI:30616"/>
        <dbReference type="ChEBI" id="CHEBI:33019"/>
        <dbReference type="ChEBI" id="CHEBI:37563"/>
        <dbReference type="ChEBI" id="CHEBI:83071"/>
        <dbReference type="ChEBI" id="CHEBI:195187"/>
    </reaction>
</comment>
<dbReference type="EMBL" id="LSBA01000006">
    <property type="protein sequence ID" value="KXZ21612.1"/>
    <property type="molecule type" value="Genomic_DNA"/>
</dbReference>
<evidence type="ECO:0000256" key="4">
    <source>
        <dbReference type="ARBA" id="ARBA00022695"/>
    </source>
</evidence>
<dbReference type="InterPro" id="IPR032810">
    <property type="entry name" value="CCA-adding_enz_C"/>
</dbReference>
<dbReference type="Pfam" id="PF13735">
    <property type="entry name" value="tRNA_NucTran2_2"/>
    <property type="match status" value="1"/>
</dbReference>
<dbReference type="InterPro" id="IPR050264">
    <property type="entry name" value="Bact_CCA-adding_enz_type3_sf"/>
</dbReference>
<gene>
    <name evidence="11" type="primary">cca</name>
    <name evidence="15" type="ORF">AXI58_11675</name>
</gene>
<evidence type="ECO:0000256" key="11">
    <source>
        <dbReference type="HAMAP-Rule" id="MF_01263"/>
    </source>
</evidence>
<comment type="miscellaneous">
    <text evidence="11">A single active site specifically recognizes both ATP and CTP and is responsible for their addition.</text>
</comment>
<evidence type="ECO:0000256" key="8">
    <source>
        <dbReference type="ARBA" id="ARBA00022840"/>
    </source>
</evidence>
<feature type="binding site" evidence="11">
    <location>
        <position position="40"/>
    </location>
    <ligand>
        <name>Mg(2+)</name>
        <dbReference type="ChEBI" id="CHEBI:18420"/>
    </ligand>
</feature>
<keyword evidence="8 11" id="KW-0067">ATP-binding</keyword>
<evidence type="ECO:0000256" key="1">
    <source>
        <dbReference type="ARBA" id="ARBA00001946"/>
    </source>
</evidence>
<feature type="binding site" evidence="11">
    <location>
        <position position="163"/>
    </location>
    <ligand>
        <name>CTP</name>
        <dbReference type="ChEBI" id="CHEBI:37563"/>
    </ligand>
</feature>